<protein>
    <recommendedName>
        <fullName evidence="8">UPF0056 membrane protein</fullName>
    </recommendedName>
</protein>
<name>A0ABT7XMK4_9NEIS</name>
<feature type="transmembrane region" description="Helical" evidence="8">
    <location>
        <begin position="159"/>
        <end position="180"/>
    </location>
</feature>
<feature type="transmembrane region" description="Helical" evidence="8">
    <location>
        <begin position="56"/>
        <end position="81"/>
    </location>
</feature>
<comment type="similarity">
    <text evidence="2 8">Belongs to the UPF0056 (MarC) family.</text>
</comment>
<evidence type="ECO:0000313" key="10">
    <source>
        <dbReference type="Proteomes" id="UP001168540"/>
    </source>
</evidence>
<feature type="transmembrane region" description="Helical" evidence="8">
    <location>
        <begin position="125"/>
        <end position="147"/>
    </location>
</feature>
<evidence type="ECO:0000256" key="4">
    <source>
        <dbReference type="ARBA" id="ARBA00022519"/>
    </source>
</evidence>
<sequence length="225" mass="24578">MQLCWSFPLPFMLNLSLQFLFGGLVSLLTITNPLSKIPLFVSLTQHMSERRRDHQAKMACIYAAAIMLVCLMAGNLILAVFGISYGALRIAGGFVVAVLGYRMLFLTQDPQMTPRPSNEREDYSFFPLAMPGISGPGTIAVVIGISTEIMEQPTWPGRAAAFFMTFLAIAGTSVGMWLVLRSATMISQRMGRSGREVMTRLMGFLLICVGVQFVGSGVRTFMAGS</sequence>
<dbReference type="Proteomes" id="UP001168540">
    <property type="component" value="Unassembled WGS sequence"/>
</dbReference>
<keyword evidence="7 8" id="KW-0472">Membrane</keyword>
<comment type="subcellular location">
    <subcellularLocation>
        <location evidence="1">Cell inner membrane</location>
        <topology evidence="1">Multi-pass membrane protein</topology>
    </subcellularLocation>
    <subcellularLocation>
        <location evidence="8">Cell membrane</location>
        <topology evidence="8">Multi-pass membrane protein</topology>
    </subcellularLocation>
</comment>
<dbReference type="EMBL" id="JAUEDK010000012">
    <property type="protein sequence ID" value="MDN0075010.1"/>
    <property type="molecule type" value="Genomic_DNA"/>
</dbReference>
<feature type="transmembrane region" description="Helical" evidence="8">
    <location>
        <begin position="201"/>
        <end position="222"/>
    </location>
</feature>
<dbReference type="PANTHER" id="PTHR33508">
    <property type="entry name" value="UPF0056 MEMBRANE PROTEIN YHCE"/>
    <property type="match status" value="1"/>
</dbReference>
<reference evidence="9" key="1">
    <citation type="submission" date="2023-06" db="EMBL/GenBank/DDBJ databases">
        <authorList>
            <person name="Zhang S."/>
        </authorList>
    </citation>
    <scope>NUCLEOTIDE SEQUENCE</scope>
    <source>
        <strain evidence="9">SG2303</strain>
    </source>
</reference>
<dbReference type="PANTHER" id="PTHR33508:SF2">
    <property type="entry name" value="UPF0056 INNER MEMBRANE PROTEIN MARC"/>
    <property type="match status" value="1"/>
</dbReference>
<feature type="transmembrane region" description="Helical" evidence="8">
    <location>
        <begin position="87"/>
        <end position="104"/>
    </location>
</feature>
<comment type="caution">
    <text evidence="9">The sequence shown here is derived from an EMBL/GenBank/DDBJ whole genome shotgun (WGS) entry which is preliminary data.</text>
</comment>
<evidence type="ECO:0000256" key="8">
    <source>
        <dbReference type="RuleBase" id="RU362048"/>
    </source>
</evidence>
<evidence type="ECO:0000256" key="3">
    <source>
        <dbReference type="ARBA" id="ARBA00022475"/>
    </source>
</evidence>
<evidence type="ECO:0000313" key="9">
    <source>
        <dbReference type="EMBL" id="MDN0075010.1"/>
    </source>
</evidence>
<proteinExistence type="inferred from homology"/>
<keyword evidence="10" id="KW-1185">Reference proteome</keyword>
<dbReference type="NCBIfam" id="TIGR00427">
    <property type="entry name" value="NAAT family transporter"/>
    <property type="match status" value="1"/>
</dbReference>
<organism evidence="9 10">
    <name type="scientific">Crenobacter oryzisoli</name>
    <dbReference type="NCBI Taxonomy" id="3056844"/>
    <lineage>
        <taxon>Bacteria</taxon>
        <taxon>Pseudomonadati</taxon>
        <taxon>Pseudomonadota</taxon>
        <taxon>Betaproteobacteria</taxon>
        <taxon>Neisseriales</taxon>
        <taxon>Neisseriaceae</taxon>
        <taxon>Crenobacter</taxon>
    </lineage>
</organism>
<evidence type="ECO:0000256" key="1">
    <source>
        <dbReference type="ARBA" id="ARBA00004429"/>
    </source>
</evidence>
<keyword evidence="4" id="KW-0997">Cell inner membrane</keyword>
<feature type="transmembrane region" description="Helical" evidence="8">
    <location>
        <begin position="15"/>
        <end position="35"/>
    </location>
</feature>
<keyword evidence="5 8" id="KW-0812">Transmembrane</keyword>
<dbReference type="Pfam" id="PF01914">
    <property type="entry name" value="MarC"/>
    <property type="match status" value="1"/>
</dbReference>
<accession>A0ABT7XMK4</accession>
<keyword evidence="6 8" id="KW-1133">Transmembrane helix</keyword>
<evidence type="ECO:0000256" key="2">
    <source>
        <dbReference type="ARBA" id="ARBA00009784"/>
    </source>
</evidence>
<dbReference type="InterPro" id="IPR002771">
    <property type="entry name" value="Multi_antbiot-R_MarC"/>
</dbReference>
<dbReference type="NCBIfam" id="NF008228">
    <property type="entry name" value="PRK10995.1"/>
    <property type="match status" value="1"/>
</dbReference>
<evidence type="ECO:0000256" key="6">
    <source>
        <dbReference type="ARBA" id="ARBA00022989"/>
    </source>
</evidence>
<evidence type="ECO:0000256" key="7">
    <source>
        <dbReference type="ARBA" id="ARBA00023136"/>
    </source>
</evidence>
<evidence type="ECO:0000256" key="5">
    <source>
        <dbReference type="ARBA" id="ARBA00022692"/>
    </source>
</evidence>
<gene>
    <name evidence="9" type="ORF">QU481_08885</name>
</gene>
<keyword evidence="3" id="KW-1003">Cell membrane</keyword>